<keyword evidence="12" id="KW-1185">Reference proteome</keyword>
<dbReference type="InterPro" id="IPR000337">
    <property type="entry name" value="GPCR_3"/>
</dbReference>
<evidence type="ECO:0000256" key="6">
    <source>
        <dbReference type="ARBA" id="ARBA00023170"/>
    </source>
</evidence>
<keyword evidence="4 9" id="KW-1133">Transmembrane helix</keyword>
<dbReference type="InterPro" id="IPR000162">
    <property type="entry name" value="GPCR_3_mtglu_rcpt"/>
</dbReference>
<dbReference type="Gene3D" id="3.40.50.2300">
    <property type="match status" value="2"/>
</dbReference>
<evidence type="ECO:0000256" key="3">
    <source>
        <dbReference type="ARBA" id="ARBA00022692"/>
    </source>
</evidence>
<evidence type="ECO:0000256" key="9">
    <source>
        <dbReference type="SAM" id="Phobius"/>
    </source>
</evidence>
<dbReference type="Pfam" id="PF01094">
    <property type="entry name" value="ANF_receptor"/>
    <property type="match status" value="1"/>
</dbReference>
<dbReference type="PRINTS" id="PR00593">
    <property type="entry name" value="MTABOTROPICR"/>
</dbReference>
<comment type="subcellular location">
    <subcellularLocation>
        <location evidence="1">Membrane</location>
        <topology evidence="1">Multi-pass membrane protein</topology>
    </subcellularLocation>
</comment>
<dbReference type="Proteomes" id="UP001235939">
    <property type="component" value="Chromosome 08"/>
</dbReference>
<proteinExistence type="inferred from homology"/>
<keyword evidence="7" id="KW-0325">Glycoprotein</keyword>
<reference evidence="11 12" key="1">
    <citation type="submission" date="2022-01" db="EMBL/GenBank/DDBJ databases">
        <title>A chromosomal length assembly of Cordylochernes scorpioides.</title>
        <authorList>
            <person name="Zeh D."/>
            <person name="Zeh J."/>
        </authorList>
    </citation>
    <scope>NUCLEOTIDE SEQUENCE [LARGE SCALE GENOMIC DNA]</scope>
    <source>
        <strain evidence="11">IN4F17</strain>
        <tissue evidence="11">Whole Body</tissue>
    </source>
</reference>
<keyword evidence="3 9" id="KW-0812">Transmembrane</keyword>
<keyword evidence="6" id="KW-0675">Receptor</keyword>
<feature type="transmembrane region" description="Helical" evidence="9">
    <location>
        <begin position="53"/>
        <end position="72"/>
    </location>
</feature>
<comment type="similarity">
    <text evidence="2">Belongs to the G-protein coupled receptor 3 family.</text>
</comment>
<gene>
    <name evidence="11" type="ORF">LAZ67_8001013</name>
</gene>
<organism evidence="11 12">
    <name type="scientific">Cordylochernes scorpioides</name>
    <dbReference type="NCBI Taxonomy" id="51811"/>
    <lineage>
        <taxon>Eukaryota</taxon>
        <taxon>Metazoa</taxon>
        <taxon>Ecdysozoa</taxon>
        <taxon>Arthropoda</taxon>
        <taxon>Chelicerata</taxon>
        <taxon>Arachnida</taxon>
        <taxon>Pseudoscorpiones</taxon>
        <taxon>Cheliferoidea</taxon>
        <taxon>Chernetidae</taxon>
        <taxon>Cordylochernes</taxon>
    </lineage>
</organism>
<evidence type="ECO:0000256" key="8">
    <source>
        <dbReference type="SAM" id="MobiDB-lite"/>
    </source>
</evidence>
<feature type="compositionally biased region" description="Basic and acidic residues" evidence="8">
    <location>
        <begin position="28"/>
        <end position="41"/>
    </location>
</feature>
<dbReference type="InterPro" id="IPR036397">
    <property type="entry name" value="RNaseH_sf"/>
</dbReference>
<accession>A0ABY6KSQ4</accession>
<dbReference type="Gene3D" id="3.30.420.10">
    <property type="entry name" value="Ribonuclease H-like superfamily/Ribonuclease H"/>
    <property type="match status" value="1"/>
</dbReference>
<feature type="domain" description="Receptor ligand binding region" evidence="10">
    <location>
        <begin position="110"/>
        <end position="492"/>
    </location>
</feature>
<dbReference type="InterPro" id="IPR028082">
    <property type="entry name" value="Peripla_BP_I"/>
</dbReference>
<protein>
    <submittedName>
        <fullName evidence="11">GRM3</fullName>
    </submittedName>
</protein>
<dbReference type="SUPFAM" id="SSF53822">
    <property type="entry name" value="Periplasmic binding protein-like I"/>
    <property type="match status" value="1"/>
</dbReference>
<evidence type="ECO:0000259" key="10">
    <source>
        <dbReference type="Pfam" id="PF01094"/>
    </source>
</evidence>
<dbReference type="PANTHER" id="PTHR24060">
    <property type="entry name" value="METABOTROPIC GLUTAMATE RECEPTOR"/>
    <property type="match status" value="1"/>
</dbReference>
<evidence type="ECO:0000256" key="7">
    <source>
        <dbReference type="ARBA" id="ARBA00023180"/>
    </source>
</evidence>
<dbReference type="PRINTS" id="PR00248">
    <property type="entry name" value="GPCRMGR"/>
</dbReference>
<dbReference type="InterPro" id="IPR050726">
    <property type="entry name" value="mGluR"/>
</dbReference>
<evidence type="ECO:0000256" key="4">
    <source>
        <dbReference type="ARBA" id="ARBA00022989"/>
    </source>
</evidence>
<sequence>MENGKIKSVQGRESNPHPSAYRAGATSRADESGHDRRPHEAGTRTMIQLKLRWWLCFYFILIGVPMILQLIVGQKVHVPGDIILGGLVPIHQKGGRTKCGAINKDRGIQRLEAMLFALDRINRDTNLLNGIKVGAIILDTCSSDSYALNQSLEFIRSSVNTIDPSAFKCADGSTPKQNFSNKAITGVIGGSYSEVTLRVANLLRLFRIPQISPASTGTSLSDKSRYDFFARTVPSDMFQALAMVDVVQMFNWSYVSMVSSEGQYGDSGMNAFHKEARARNICIAVNEKVPHVSTPETFDTIYKNLLTKGNAKGVVLFTRAEDSRGVLEAAKRANDGVPLMWVASDGWGTQEKLVEGLEEVAEGAITVELQSKEVEEFDEYMKNLTPINNKRNPWFEDYWESVFSCVLPHNVKDNSTPVCSPHLRLDETVGYRQESKVQFVIDAVYAMAHALHALWKDVCEPRGELYCDAMRDYDGGDLYTNYLLNVSFRDLSSETGLSVYLGIMRCLREAVRLKRPERWQNNDWILHVGNARPHTAHVVLQFLAKHSTIQIPHPPYSPDLAPNDFFLYSKLKMNLKGRKFDNVDMIQAESKATLRNLSKSDFISCFDNWKKIWNGCIETGGAYFEKY</sequence>
<keyword evidence="5 9" id="KW-0472">Membrane</keyword>
<feature type="region of interest" description="Disordered" evidence="8">
    <location>
        <begin position="1"/>
        <end position="41"/>
    </location>
</feature>
<evidence type="ECO:0000313" key="12">
    <source>
        <dbReference type="Proteomes" id="UP001235939"/>
    </source>
</evidence>
<dbReference type="InterPro" id="IPR001828">
    <property type="entry name" value="ANF_lig-bd_rcpt"/>
</dbReference>
<evidence type="ECO:0000256" key="2">
    <source>
        <dbReference type="ARBA" id="ARBA00007242"/>
    </source>
</evidence>
<evidence type="ECO:0000256" key="1">
    <source>
        <dbReference type="ARBA" id="ARBA00004141"/>
    </source>
</evidence>
<dbReference type="EMBL" id="CP092870">
    <property type="protein sequence ID" value="UYV70892.1"/>
    <property type="molecule type" value="Genomic_DNA"/>
</dbReference>
<name>A0ABY6KSQ4_9ARAC</name>
<evidence type="ECO:0000313" key="11">
    <source>
        <dbReference type="EMBL" id="UYV70892.1"/>
    </source>
</evidence>
<evidence type="ECO:0000256" key="5">
    <source>
        <dbReference type="ARBA" id="ARBA00023136"/>
    </source>
</evidence>